<accession>A0A1D9MIL8</accession>
<keyword evidence="2" id="KW-0732">Signal</keyword>
<keyword evidence="4" id="KW-1185">Reference proteome</keyword>
<feature type="compositionally biased region" description="Low complexity" evidence="1">
    <location>
        <begin position="94"/>
        <end position="109"/>
    </location>
</feature>
<evidence type="ECO:0000256" key="1">
    <source>
        <dbReference type="SAM" id="MobiDB-lite"/>
    </source>
</evidence>
<sequence>MSKSKFSVLLTAALVAVSMTGCSLTSAGPQVVKVEELSSPEDTVELTPAPTTTPPVTNPSIPGAASTEPTGTPAPGTPGQNAEGGNQPGAGTPGDANQGNNGQSGDGSAKSGEGEGISGASNQSDNAGNDNQPPVDTELGNARVGDDKNENQVLHLDLYLHPDSKPGQDIAAGRAPLSFRHEIEDLAKNFECHSLNFSVAPMPMATWEVECPSNVTMMAQFLAKLNLLPQVDRAEESLTLDTQGRG</sequence>
<proteinExistence type="predicted"/>
<dbReference type="PROSITE" id="PS51257">
    <property type="entry name" value="PROKAR_LIPOPROTEIN"/>
    <property type="match status" value="1"/>
</dbReference>
<feature type="region of interest" description="Disordered" evidence="1">
    <location>
        <begin position="37"/>
        <end position="147"/>
    </location>
</feature>
<feature type="chain" id="PRO_5009443767" evidence="2">
    <location>
        <begin position="28"/>
        <end position="246"/>
    </location>
</feature>
<gene>
    <name evidence="3" type="ORF">BK816_01775</name>
</gene>
<dbReference type="RefSeq" id="WP_071163647.1">
    <property type="nucleotide sequence ID" value="NZ_CP017812.1"/>
</dbReference>
<feature type="signal peptide" evidence="2">
    <location>
        <begin position="1"/>
        <end position="27"/>
    </location>
</feature>
<feature type="compositionally biased region" description="Polar residues" evidence="1">
    <location>
        <begin position="119"/>
        <end position="134"/>
    </location>
</feature>
<dbReference type="STRING" id="1912795.BK816_01775"/>
<dbReference type="EMBL" id="CP017812">
    <property type="protein sequence ID" value="AOZ72181.1"/>
    <property type="molecule type" value="Genomic_DNA"/>
</dbReference>
<feature type="compositionally biased region" description="Low complexity" evidence="1">
    <location>
        <begin position="58"/>
        <end position="79"/>
    </location>
</feature>
<evidence type="ECO:0000256" key="2">
    <source>
        <dbReference type="SAM" id="SignalP"/>
    </source>
</evidence>
<dbReference type="KEGG" id="avu:BK816_01775"/>
<dbReference type="Proteomes" id="UP000176288">
    <property type="component" value="Chromosome"/>
</dbReference>
<organism evidence="3 4">
    <name type="scientific">Boudabousia tangfeifanii</name>
    <dbReference type="NCBI Taxonomy" id="1912795"/>
    <lineage>
        <taxon>Bacteria</taxon>
        <taxon>Bacillati</taxon>
        <taxon>Actinomycetota</taxon>
        <taxon>Actinomycetes</taxon>
        <taxon>Actinomycetales</taxon>
        <taxon>Actinomycetaceae</taxon>
        <taxon>Boudabousia</taxon>
    </lineage>
</organism>
<name>A0A1D9MIL8_9ACTO</name>
<evidence type="ECO:0000313" key="4">
    <source>
        <dbReference type="Proteomes" id="UP000176288"/>
    </source>
</evidence>
<dbReference type="AlphaFoldDB" id="A0A1D9MIL8"/>
<reference evidence="3 4" key="1">
    <citation type="submission" date="2016-10" db="EMBL/GenBank/DDBJ databases">
        <title>Actinomyces aegypiusis sp. nov., isolated from the Aegypius monachus in Qinghai Tibet Plateau China.</title>
        <authorList>
            <person name="Wang Y."/>
        </authorList>
    </citation>
    <scope>NUCLEOTIDE SEQUENCE [LARGE SCALE GENOMIC DNA]</scope>
    <source>
        <strain evidence="3 4">VUL4_3</strain>
    </source>
</reference>
<evidence type="ECO:0000313" key="3">
    <source>
        <dbReference type="EMBL" id="AOZ72181.1"/>
    </source>
</evidence>
<protein>
    <submittedName>
        <fullName evidence="3">Uncharacterized protein</fullName>
    </submittedName>
</protein>